<evidence type="ECO:0000313" key="8">
    <source>
        <dbReference type="EMBL" id="KAJ8341261.1"/>
    </source>
</evidence>
<dbReference type="InterPro" id="IPR051070">
    <property type="entry name" value="NF-kappa-B_inhibitor"/>
</dbReference>
<dbReference type="PROSITE" id="PS50088">
    <property type="entry name" value="ANK_REPEAT"/>
    <property type="match status" value="3"/>
</dbReference>
<evidence type="ECO:0000256" key="5">
    <source>
        <dbReference type="ARBA" id="ARBA00041987"/>
    </source>
</evidence>
<gene>
    <name evidence="8" type="ORF">SKAU_G00335520</name>
</gene>
<dbReference type="PROSITE" id="PS50297">
    <property type="entry name" value="ANK_REP_REGION"/>
    <property type="match status" value="3"/>
</dbReference>
<dbReference type="InterPro" id="IPR036770">
    <property type="entry name" value="Ankyrin_rpt-contain_sf"/>
</dbReference>
<dbReference type="SUPFAM" id="SSF48403">
    <property type="entry name" value="Ankyrin repeat"/>
    <property type="match status" value="1"/>
</dbReference>
<evidence type="ECO:0000256" key="3">
    <source>
        <dbReference type="ARBA" id="ARBA00038439"/>
    </source>
</evidence>
<accession>A0A9Q1ELX8</accession>
<dbReference type="GO" id="GO:0051059">
    <property type="term" value="F:NF-kappaB binding"/>
    <property type="evidence" value="ECO:0007669"/>
    <property type="project" value="TreeGrafter"/>
</dbReference>
<dbReference type="OrthoDB" id="20727at2759"/>
<dbReference type="SMART" id="SM00248">
    <property type="entry name" value="ANK"/>
    <property type="match status" value="5"/>
</dbReference>
<feature type="repeat" description="ANK" evidence="7">
    <location>
        <begin position="182"/>
        <end position="214"/>
    </location>
</feature>
<dbReference type="GO" id="GO:0005829">
    <property type="term" value="C:cytosol"/>
    <property type="evidence" value="ECO:0007669"/>
    <property type="project" value="TreeGrafter"/>
</dbReference>
<keyword evidence="2 7" id="KW-0040">ANK repeat</keyword>
<organism evidence="8 9">
    <name type="scientific">Synaphobranchus kaupii</name>
    <name type="common">Kaup's arrowtooth eel</name>
    <dbReference type="NCBI Taxonomy" id="118154"/>
    <lineage>
        <taxon>Eukaryota</taxon>
        <taxon>Metazoa</taxon>
        <taxon>Chordata</taxon>
        <taxon>Craniata</taxon>
        <taxon>Vertebrata</taxon>
        <taxon>Euteleostomi</taxon>
        <taxon>Actinopterygii</taxon>
        <taxon>Neopterygii</taxon>
        <taxon>Teleostei</taxon>
        <taxon>Anguilliformes</taxon>
        <taxon>Synaphobranchidae</taxon>
        <taxon>Synaphobranchus</taxon>
    </lineage>
</organism>
<comment type="function">
    <text evidence="6">Inhibits the activity of dimeric NF-kappa-B/REL complexes by trapping REL (RELA/p65 and NFKB1/p50) dimers in the cytoplasm by masking their nuclear localization signals. On cellular stimulation by immune and pro-inflammatory responses, becomes phosphorylated promoting ubiquitination and degradation, enabling the dimeric RELA to translocate to the nucleus and activate transcription.</text>
</comment>
<proteinExistence type="inferred from homology"/>
<evidence type="ECO:0000256" key="4">
    <source>
        <dbReference type="ARBA" id="ARBA00041123"/>
    </source>
</evidence>
<evidence type="ECO:0000256" key="2">
    <source>
        <dbReference type="ARBA" id="ARBA00023043"/>
    </source>
</evidence>
<dbReference type="GO" id="GO:0034142">
    <property type="term" value="P:toll-like receptor 4 signaling pathway"/>
    <property type="evidence" value="ECO:0007669"/>
    <property type="project" value="TreeGrafter"/>
</dbReference>
<name>A0A9Q1ELX8_SYNKA</name>
<dbReference type="Pfam" id="PF12796">
    <property type="entry name" value="Ank_2"/>
    <property type="match status" value="1"/>
</dbReference>
<dbReference type="Gene3D" id="1.25.40.20">
    <property type="entry name" value="Ankyrin repeat-containing domain"/>
    <property type="match status" value="1"/>
</dbReference>
<feature type="repeat" description="ANK" evidence="7">
    <location>
        <begin position="216"/>
        <end position="248"/>
    </location>
</feature>
<sequence>MDHCRASSSNQLDYDMDSKHGKVFPCNDDRLDSGLDSLKEDAYNGIVNEMELLKMAPIESREYCNEPWKLEKTEDGDTLLHLAIIHEAEDYANQMIDHSRNDPFLNTQNHQRQTPLHLAVIMEQPQIVERLLKAGCDPQLVDECGNTALHIACKNGSLHCFSLLTQACTQQLPSILATPNYSGHNCLHLVSIHGFLSLVERLTELGADINAQEQCNGRSPLHLAVDLQNLELVKLLIAKGANVNSVTYGGYTPYHLTYGRQNAEIQQQLYDLTDYQLRELPESEAEDSDEEAVSDDDTMYDDFLWMGQK</sequence>
<dbReference type="PANTHER" id="PTHR46680">
    <property type="entry name" value="NF-KAPPA-B INHIBITOR ALPHA"/>
    <property type="match status" value="1"/>
</dbReference>
<dbReference type="EMBL" id="JAINUF010000015">
    <property type="protein sequence ID" value="KAJ8341261.1"/>
    <property type="molecule type" value="Genomic_DNA"/>
</dbReference>
<dbReference type="InterPro" id="IPR002110">
    <property type="entry name" value="Ankyrin_rpt"/>
</dbReference>
<dbReference type="GO" id="GO:0071356">
    <property type="term" value="P:cellular response to tumor necrosis factor"/>
    <property type="evidence" value="ECO:0007669"/>
    <property type="project" value="TreeGrafter"/>
</dbReference>
<evidence type="ECO:0000256" key="1">
    <source>
        <dbReference type="ARBA" id="ARBA00022737"/>
    </source>
</evidence>
<protein>
    <recommendedName>
        <fullName evidence="4">NF-kappa-B inhibitor alpha</fullName>
    </recommendedName>
    <alternativeName>
        <fullName evidence="5">I-kappa-B-alpha</fullName>
    </alternativeName>
</protein>
<reference evidence="8" key="1">
    <citation type="journal article" date="2023" name="Science">
        <title>Genome structures resolve the early diversification of teleost fishes.</title>
        <authorList>
            <person name="Parey E."/>
            <person name="Louis A."/>
            <person name="Montfort J."/>
            <person name="Bouchez O."/>
            <person name="Roques C."/>
            <person name="Iampietro C."/>
            <person name="Lluch J."/>
            <person name="Castinel A."/>
            <person name="Donnadieu C."/>
            <person name="Desvignes T."/>
            <person name="Floi Bucao C."/>
            <person name="Jouanno E."/>
            <person name="Wen M."/>
            <person name="Mejri S."/>
            <person name="Dirks R."/>
            <person name="Jansen H."/>
            <person name="Henkel C."/>
            <person name="Chen W.J."/>
            <person name="Zahm M."/>
            <person name="Cabau C."/>
            <person name="Klopp C."/>
            <person name="Thompson A.W."/>
            <person name="Robinson-Rechavi M."/>
            <person name="Braasch I."/>
            <person name="Lecointre G."/>
            <person name="Bobe J."/>
            <person name="Postlethwait J.H."/>
            <person name="Berthelot C."/>
            <person name="Roest Crollius H."/>
            <person name="Guiguen Y."/>
        </authorList>
    </citation>
    <scope>NUCLEOTIDE SEQUENCE</scope>
    <source>
        <strain evidence="8">WJC10195</strain>
    </source>
</reference>
<evidence type="ECO:0000256" key="6">
    <source>
        <dbReference type="ARBA" id="ARBA00045368"/>
    </source>
</evidence>
<evidence type="ECO:0000313" key="9">
    <source>
        <dbReference type="Proteomes" id="UP001152622"/>
    </source>
</evidence>
<comment type="caution">
    <text evidence="8">The sequence shown here is derived from an EMBL/GenBank/DDBJ whole genome shotgun (WGS) entry which is preliminary data.</text>
</comment>
<dbReference type="Proteomes" id="UP001152622">
    <property type="component" value="Chromosome 15"/>
</dbReference>
<comment type="similarity">
    <text evidence="3">Belongs to the NF-kappa-B inhibitor family.</text>
</comment>
<dbReference type="AlphaFoldDB" id="A0A9Q1ELX8"/>
<dbReference type="Pfam" id="PF00023">
    <property type="entry name" value="Ank"/>
    <property type="match status" value="1"/>
</dbReference>
<dbReference type="PRINTS" id="PR01415">
    <property type="entry name" value="ANKYRIN"/>
</dbReference>
<keyword evidence="1" id="KW-0677">Repeat</keyword>
<dbReference type="PANTHER" id="PTHR46680:SF1">
    <property type="entry name" value="NF-KAPPA-B INHIBITOR ALPHA"/>
    <property type="match status" value="1"/>
</dbReference>
<evidence type="ECO:0000256" key="7">
    <source>
        <dbReference type="PROSITE-ProRule" id="PRU00023"/>
    </source>
</evidence>
<feature type="repeat" description="ANK" evidence="7">
    <location>
        <begin position="111"/>
        <end position="143"/>
    </location>
</feature>
<keyword evidence="9" id="KW-1185">Reference proteome</keyword>